<proteinExistence type="predicted"/>
<evidence type="ECO:0000313" key="2">
    <source>
        <dbReference type="WBParaSite" id="nRc.2.0.1.t16676-RA"/>
    </source>
</evidence>
<keyword evidence="1" id="KW-1185">Reference proteome</keyword>
<accession>A0A915IS83</accession>
<organism evidence="1 2">
    <name type="scientific">Romanomermis culicivorax</name>
    <name type="common">Nematode worm</name>
    <dbReference type="NCBI Taxonomy" id="13658"/>
    <lineage>
        <taxon>Eukaryota</taxon>
        <taxon>Metazoa</taxon>
        <taxon>Ecdysozoa</taxon>
        <taxon>Nematoda</taxon>
        <taxon>Enoplea</taxon>
        <taxon>Dorylaimia</taxon>
        <taxon>Mermithida</taxon>
        <taxon>Mermithoidea</taxon>
        <taxon>Mermithidae</taxon>
        <taxon>Romanomermis</taxon>
    </lineage>
</organism>
<dbReference type="AlphaFoldDB" id="A0A915IS83"/>
<dbReference type="WBParaSite" id="nRc.2.0.1.t16676-RA">
    <property type="protein sequence ID" value="nRc.2.0.1.t16676-RA"/>
    <property type="gene ID" value="nRc.2.0.1.g16676"/>
</dbReference>
<protein>
    <submittedName>
        <fullName evidence="2">Uncharacterized protein</fullName>
    </submittedName>
</protein>
<evidence type="ECO:0000313" key="1">
    <source>
        <dbReference type="Proteomes" id="UP000887565"/>
    </source>
</evidence>
<reference evidence="2" key="1">
    <citation type="submission" date="2022-11" db="UniProtKB">
        <authorList>
            <consortium name="WormBaseParasite"/>
        </authorList>
    </citation>
    <scope>IDENTIFICATION</scope>
</reference>
<name>A0A915IS83_ROMCU</name>
<sequence>MTKKPINQPTLSDHVLLAANYAPPHVETIALATQDEIKHPQAADPTVIKIIKTFQNGNAAKHPIIFFTEDGILYCQVKDQCQLVIPLQWSTKCFTNSTAQRS</sequence>
<dbReference type="Proteomes" id="UP000887565">
    <property type="component" value="Unplaced"/>
</dbReference>